<dbReference type="EMBL" id="GECU01035741">
    <property type="protein sequence ID" value="JAS71965.1"/>
    <property type="molecule type" value="Transcribed_RNA"/>
</dbReference>
<gene>
    <name evidence="1" type="ORF">g.8399</name>
</gene>
<feature type="non-terminal residue" evidence="1">
    <location>
        <position position="1"/>
    </location>
</feature>
<organism evidence="1">
    <name type="scientific">Homalodisca liturata</name>
    <dbReference type="NCBI Taxonomy" id="320908"/>
    <lineage>
        <taxon>Eukaryota</taxon>
        <taxon>Metazoa</taxon>
        <taxon>Ecdysozoa</taxon>
        <taxon>Arthropoda</taxon>
        <taxon>Hexapoda</taxon>
        <taxon>Insecta</taxon>
        <taxon>Pterygota</taxon>
        <taxon>Neoptera</taxon>
        <taxon>Paraneoptera</taxon>
        <taxon>Hemiptera</taxon>
        <taxon>Auchenorrhyncha</taxon>
        <taxon>Membracoidea</taxon>
        <taxon>Cicadellidae</taxon>
        <taxon>Cicadellinae</taxon>
        <taxon>Proconiini</taxon>
        <taxon>Homalodisca</taxon>
    </lineage>
</organism>
<protein>
    <submittedName>
        <fullName evidence="1">Uncharacterized protein</fullName>
    </submittedName>
</protein>
<evidence type="ECO:0000313" key="1">
    <source>
        <dbReference type="EMBL" id="JAS71965.1"/>
    </source>
</evidence>
<sequence length="236" mass="27595">NYTNPDTVTLYQFNHTNDTTGNINTTQNEFDTRKGILMDKEVITQPADVRESRKIIQFRLPTITLSNGLGELEVYRIFGRKHNNYKKANKVEITVERCVFYNCISKLHGYPYIDYNFVLSENILFIGRGWMDSSANEKTLELLLISKDYKIGEKLIYIYLLLINASVRCGLLNKNFTVKINGKQHLEHILGYERFTHIVIASQEEKYFVDNRDWFVSDSIAMSEQIDRLCFFTCEN</sequence>
<dbReference type="AlphaFoldDB" id="A0A1B6HB83"/>
<name>A0A1B6HB83_9HEMI</name>
<feature type="non-terminal residue" evidence="1">
    <location>
        <position position="236"/>
    </location>
</feature>
<proteinExistence type="predicted"/>
<reference evidence="1" key="1">
    <citation type="submission" date="2015-11" db="EMBL/GenBank/DDBJ databases">
        <title>De novo transcriptome assembly of four potential Pierce s Disease insect vectors from Arizona vineyards.</title>
        <authorList>
            <person name="Tassone E.E."/>
        </authorList>
    </citation>
    <scope>NUCLEOTIDE SEQUENCE</scope>
</reference>
<accession>A0A1B6HB83</accession>